<evidence type="ECO:0000313" key="11">
    <source>
        <dbReference type="Proteomes" id="UP000677803"/>
    </source>
</evidence>
<reference evidence="10" key="1">
    <citation type="submission" date="2021-05" db="EMBL/GenBank/DDBJ databases">
        <authorList>
            <person name="Tigano A."/>
        </authorList>
    </citation>
    <scope>NUCLEOTIDE SEQUENCE</scope>
</reference>
<keyword evidence="2" id="KW-0158">Chromosome</keyword>
<dbReference type="GO" id="GO:0070198">
    <property type="term" value="P:protein localization to chromosome, telomeric region"/>
    <property type="evidence" value="ECO:0007669"/>
    <property type="project" value="TreeGrafter"/>
</dbReference>
<dbReference type="AlphaFoldDB" id="A0A8S4A692"/>
<sequence length="645" mass="73200">MTNRGRRLRKMAAPNNLNNDQTNYEHVVNRWLVDYYSFLAVKFFKNEQYEDFCNVRNILDSVLARPMESTDDMSIKIRILQFLSRLNEGEKLDLLFDSDQSLSPLESALLLLEDMQVEFRITVPDFESVCTSLKEMIVATYIRKNEFEKAREQLNKHFPKAAGGKRAVFMGLICHKNETHEVLKEMNFQKFKAEMLVFCQRLCTFGIPFLHKAAKTLVEKRLAEEGDKTAEIDEAGEPVSSCPPQIVMVQFQPCKHSIIQRARLERAYQALAGGLDKKTFAQLEQELETERQGKGDLCLGQSSNGNEGANLKMDQEMLFQRDAGSPMEASPADQLPLTEAGLQTQAGSLSKTLYTVARLVMEPDSQPGSQCTTAPEEFDAAGRGDKQPQTLAASSNKDFEDMECPVTDKEVASPTRKFPRKCTKIVRRTSTRKPEFSPDTDEESQDSADERQAQCEDLRNQSHSPLRRESSKKIQTSSESGDDLQLSASIKTPIQRPPTTATRNISDDEICITDTSVDSSPKLSPYRPVPQKSSTPHKAKAQDENPTHSKWKALYKNATESKDTWSDEESYFKAKQKEGLNDSPVSHGGHKKRKWTESETQKLKDGVKKFGEGSWSKIKAYYSFKDRTNVHLKDRWRTLKKLKMI</sequence>
<feature type="domain" description="Myb-like" evidence="8">
    <location>
        <begin position="587"/>
        <end position="640"/>
    </location>
</feature>
<dbReference type="GO" id="GO:0032208">
    <property type="term" value="P:negative regulation of telomere maintenance via recombination"/>
    <property type="evidence" value="ECO:0007669"/>
    <property type="project" value="TreeGrafter"/>
</dbReference>
<dbReference type="InterPro" id="IPR001005">
    <property type="entry name" value="SANT/Myb"/>
</dbReference>
<dbReference type="SMART" id="SM00717">
    <property type="entry name" value="SANT"/>
    <property type="match status" value="1"/>
</dbReference>
<dbReference type="GO" id="GO:0042803">
    <property type="term" value="F:protein homodimerization activity"/>
    <property type="evidence" value="ECO:0007669"/>
    <property type="project" value="InterPro"/>
</dbReference>
<accession>A0A8S4A692</accession>
<dbReference type="GO" id="GO:0031627">
    <property type="term" value="P:telomeric loop formation"/>
    <property type="evidence" value="ECO:0007669"/>
    <property type="project" value="TreeGrafter"/>
</dbReference>
<dbReference type="InterPro" id="IPR030657">
    <property type="entry name" value="TERF2"/>
</dbReference>
<dbReference type="CDD" id="cd11660">
    <property type="entry name" value="SANT_TRF"/>
    <property type="match status" value="1"/>
</dbReference>
<dbReference type="Pfam" id="PF00249">
    <property type="entry name" value="Myb_DNA-binding"/>
    <property type="match status" value="1"/>
</dbReference>
<feature type="compositionally biased region" description="Polar residues" evidence="7">
    <location>
        <begin position="387"/>
        <end position="396"/>
    </location>
</feature>
<dbReference type="GO" id="GO:0003720">
    <property type="term" value="F:telomerase activity"/>
    <property type="evidence" value="ECO:0007669"/>
    <property type="project" value="TreeGrafter"/>
</dbReference>
<feature type="domain" description="HTH myb-type" evidence="9">
    <location>
        <begin position="587"/>
        <end position="644"/>
    </location>
</feature>
<dbReference type="GO" id="GO:0061820">
    <property type="term" value="P:telomeric D-loop disassembly"/>
    <property type="evidence" value="ECO:0007669"/>
    <property type="project" value="TreeGrafter"/>
</dbReference>
<evidence type="ECO:0000256" key="7">
    <source>
        <dbReference type="SAM" id="MobiDB-lite"/>
    </source>
</evidence>
<feature type="compositionally biased region" description="Basic and acidic residues" evidence="7">
    <location>
        <begin position="448"/>
        <end position="472"/>
    </location>
</feature>
<name>A0A8S4A692_9TELE</name>
<protein>
    <submittedName>
        <fullName evidence="10">(Atlantic silverside) hypothetical protein</fullName>
    </submittedName>
</protein>
<evidence type="ECO:0000259" key="9">
    <source>
        <dbReference type="PROSITE" id="PS51294"/>
    </source>
</evidence>
<dbReference type="Gene3D" id="1.10.10.60">
    <property type="entry name" value="Homeodomain-like"/>
    <property type="match status" value="1"/>
</dbReference>
<dbReference type="Pfam" id="PF08558">
    <property type="entry name" value="TRF"/>
    <property type="match status" value="1"/>
</dbReference>
<feature type="compositionally biased region" description="Basic residues" evidence="7">
    <location>
        <begin position="417"/>
        <end position="431"/>
    </location>
</feature>
<organism evidence="10 11">
    <name type="scientific">Menidia menidia</name>
    <name type="common">Atlantic silverside</name>
    <dbReference type="NCBI Taxonomy" id="238744"/>
    <lineage>
        <taxon>Eukaryota</taxon>
        <taxon>Metazoa</taxon>
        <taxon>Chordata</taxon>
        <taxon>Craniata</taxon>
        <taxon>Vertebrata</taxon>
        <taxon>Euteleostomi</taxon>
        <taxon>Actinopterygii</taxon>
        <taxon>Neopterygii</taxon>
        <taxon>Teleostei</taxon>
        <taxon>Neoteleostei</taxon>
        <taxon>Acanthomorphata</taxon>
        <taxon>Ovalentaria</taxon>
        <taxon>Atherinomorphae</taxon>
        <taxon>Atheriniformes</taxon>
        <taxon>Atherinopsidae</taxon>
        <taxon>Menidiinae</taxon>
        <taxon>Menidia</taxon>
    </lineage>
</organism>
<dbReference type="Proteomes" id="UP000677803">
    <property type="component" value="Unassembled WGS sequence"/>
</dbReference>
<evidence type="ECO:0000259" key="8">
    <source>
        <dbReference type="PROSITE" id="PS50090"/>
    </source>
</evidence>
<evidence type="ECO:0000256" key="3">
    <source>
        <dbReference type="ARBA" id="ARBA00022895"/>
    </source>
</evidence>
<evidence type="ECO:0000256" key="4">
    <source>
        <dbReference type="ARBA" id="ARBA00023125"/>
    </source>
</evidence>
<dbReference type="Gene3D" id="1.25.40.210">
    <property type="entry name" value="Telomere repeat-binding factor, dimerisation domain"/>
    <property type="match status" value="1"/>
</dbReference>
<feature type="region of interest" description="Disordered" evidence="7">
    <location>
        <begin position="363"/>
        <end position="603"/>
    </location>
</feature>
<dbReference type="PANTHER" id="PTHR46833">
    <property type="entry name" value="TELOMERIC REPEAT-BINDING FACTOR 2 TERF2"/>
    <property type="match status" value="1"/>
</dbReference>
<evidence type="ECO:0000256" key="6">
    <source>
        <dbReference type="ARBA" id="ARBA00023306"/>
    </source>
</evidence>
<dbReference type="PROSITE" id="PS50090">
    <property type="entry name" value="MYB_LIKE"/>
    <property type="match status" value="1"/>
</dbReference>
<dbReference type="GO" id="GO:0005654">
    <property type="term" value="C:nucleoplasm"/>
    <property type="evidence" value="ECO:0007669"/>
    <property type="project" value="UniProtKB-ARBA"/>
</dbReference>
<dbReference type="SUPFAM" id="SSF63600">
    <property type="entry name" value="Telomeric repeat binding factor (TRF) dimerisation domain"/>
    <property type="match status" value="1"/>
</dbReference>
<dbReference type="OrthoDB" id="608866at2759"/>
<gene>
    <name evidence="10" type="ORF">MMEN_LOCUS387</name>
</gene>
<dbReference type="InterPro" id="IPR036507">
    <property type="entry name" value="Telomere_rpt-bd_fac_dimer_sf"/>
</dbReference>
<comment type="caution">
    <text evidence="10">The sequence shown here is derived from an EMBL/GenBank/DDBJ whole genome shotgun (WGS) entry which is preliminary data.</text>
</comment>
<dbReference type="GO" id="GO:0070187">
    <property type="term" value="C:shelterin complex"/>
    <property type="evidence" value="ECO:0007669"/>
    <property type="project" value="TreeGrafter"/>
</dbReference>
<keyword evidence="5" id="KW-0539">Nucleus</keyword>
<keyword evidence="4" id="KW-0238">DNA-binding</keyword>
<evidence type="ECO:0000256" key="2">
    <source>
        <dbReference type="ARBA" id="ARBA00022454"/>
    </source>
</evidence>
<dbReference type="PROSITE" id="PS51294">
    <property type="entry name" value="HTH_MYB"/>
    <property type="match status" value="1"/>
</dbReference>
<evidence type="ECO:0000256" key="1">
    <source>
        <dbReference type="ARBA" id="ARBA00004574"/>
    </source>
</evidence>
<evidence type="ECO:0000256" key="5">
    <source>
        <dbReference type="ARBA" id="ARBA00023242"/>
    </source>
</evidence>
<dbReference type="GO" id="GO:0031848">
    <property type="term" value="P:protection from non-homologous end joining at telomere"/>
    <property type="evidence" value="ECO:0007669"/>
    <property type="project" value="InterPro"/>
</dbReference>
<dbReference type="InterPro" id="IPR013867">
    <property type="entry name" value="Telomere_rpt-bd_fac_dimer_dom"/>
</dbReference>
<dbReference type="SUPFAM" id="SSF46689">
    <property type="entry name" value="Homeodomain-like"/>
    <property type="match status" value="1"/>
</dbReference>
<keyword evidence="6" id="KW-0131">Cell cycle</keyword>
<proteinExistence type="predicted"/>
<feature type="compositionally biased region" description="Acidic residues" evidence="7">
    <location>
        <begin position="438"/>
        <end position="447"/>
    </location>
</feature>
<comment type="subcellular location">
    <subcellularLocation>
        <location evidence="1">Chromosome</location>
        <location evidence="1">Telomere</location>
    </subcellularLocation>
</comment>
<keyword evidence="3" id="KW-0779">Telomere</keyword>
<dbReference type="GO" id="GO:0032210">
    <property type="term" value="P:regulation of telomere maintenance via telomerase"/>
    <property type="evidence" value="ECO:0007669"/>
    <property type="project" value="TreeGrafter"/>
</dbReference>
<dbReference type="PANTHER" id="PTHR46833:SF1">
    <property type="entry name" value="TELOMERIC REPEAT-BINDING FACTOR 2"/>
    <property type="match status" value="1"/>
</dbReference>
<feature type="compositionally biased region" description="Polar residues" evidence="7">
    <location>
        <begin position="513"/>
        <end position="522"/>
    </location>
</feature>
<dbReference type="GO" id="GO:0003691">
    <property type="term" value="F:double-stranded telomeric DNA binding"/>
    <property type="evidence" value="ECO:0007669"/>
    <property type="project" value="TreeGrafter"/>
</dbReference>
<feature type="compositionally biased region" description="Basic and acidic residues" evidence="7">
    <location>
        <begin position="559"/>
        <end position="580"/>
    </location>
</feature>
<feature type="compositionally biased region" description="Polar residues" evidence="7">
    <location>
        <begin position="486"/>
        <end position="504"/>
    </location>
</feature>
<dbReference type="GO" id="GO:0098505">
    <property type="term" value="F:G-rich strand telomeric DNA binding"/>
    <property type="evidence" value="ECO:0007669"/>
    <property type="project" value="TreeGrafter"/>
</dbReference>
<dbReference type="GO" id="GO:1905839">
    <property type="term" value="P:negative regulation of telomeric D-loop disassembly"/>
    <property type="evidence" value="ECO:0007669"/>
    <property type="project" value="TreeGrafter"/>
</dbReference>
<dbReference type="InterPro" id="IPR017930">
    <property type="entry name" value="Myb_dom"/>
</dbReference>
<keyword evidence="11" id="KW-1185">Reference proteome</keyword>
<evidence type="ECO:0000313" key="10">
    <source>
        <dbReference type="EMBL" id="CAG5853546.1"/>
    </source>
</evidence>
<dbReference type="InterPro" id="IPR009057">
    <property type="entry name" value="Homeodomain-like_sf"/>
</dbReference>
<dbReference type="EMBL" id="CAJRST010000001">
    <property type="protein sequence ID" value="CAG5853546.1"/>
    <property type="molecule type" value="Genomic_DNA"/>
</dbReference>